<keyword evidence="1" id="KW-0238">DNA-binding</keyword>
<feature type="domain" description="HTH luxR-type" evidence="4">
    <location>
        <begin position="146"/>
        <end position="211"/>
    </location>
</feature>
<comment type="caution">
    <text evidence="6">The sequence shown here is derived from an EMBL/GenBank/DDBJ whole genome shotgun (WGS) entry which is preliminary data.</text>
</comment>
<dbReference type="Proteomes" id="UP000319516">
    <property type="component" value="Unassembled WGS sequence"/>
</dbReference>
<dbReference type="PROSITE" id="PS50043">
    <property type="entry name" value="HTH_LUXR_2"/>
    <property type="match status" value="1"/>
</dbReference>
<feature type="region of interest" description="Disordered" evidence="3">
    <location>
        <begin position="209"/>
        <end position="231"/>
    </location>
</feature>
<dbReference type="GO" id="GO:0000160">
    <property type="term" value="P:phosphorelay signal transduction system"/>
    <property type="evidence" value="ECO:0007669"/>
    <property type="project" value="InterPro"/>
</dbReference>
<dbReference type="Gene3D" id="3.40.50.2300">
    <property type="match status" value="1"/>
</dbReference>
<dbReference type="InterPro" id="IPR016032">
    <property type="entry name" value="Sig_transdc_resp-reg_C-effctor"/>
</dbReference>
<dbReference type="InterPro" id="IPR036388">
    <property type="entry name" value="WH-like_DNA-bd_sf"/>
</dbReference>
<gene>
    <name evidence="6" type="ORF">FB467_0319</name>
</gene>
<dbReference type="SMART" id="SM00421">
    <property type="entry name" value="HTH_LUXR"/>
    <property type="match status" value="1"/>
</dbReference>
<accession>A0A542YMR1</accession>
<dbReference type="OrthoDB" id="9816529at2"/>
<evidence type="ECO:0000313" key="7">
    <source>
        <dbReference type="Proteomes" id="UP000319516"/>
    </source>
</evidence>
<dbReference type="InterPro" id="IPR039420">
    <property type="entry name" value="WalR-like"/>
</dbReference>
<dbReference type="SMART" id="SM00448">
    <property type="entry name" value="REC"/>
    <property type="match status" value="1"/>
</dbReference>
<dbReference type="EMBL" id="VFOP01000001">
    <property type="protein sequence ID" value="TQL49254.1"/>
    <property type="molecule type" value="Genomic_DNA"/>
</dbReference>
<protein>
    <submittedName>
        <fullName evidence="6">LuxR family two component transcriptional regulator</fullName>
    </submittedName>
</protein>
<dbReference type="PROSITE" id="PS50110">
    <property type="entry name" value="RESPONSE_REGULATORY"/>
    <property type="match status" value="1"/>
</dbReference>
<dbReference type="RefSeq" id="WP_141783529.1">
    <property type="nucleotide sequence ID" value="NZ_BAAAIK010000003.1"/>
</dbReference>
<name>A0A542YMR1_9MICO</name>
<dbReference type="AlphaFoldDB" id="A0A542YMR1"/>
<keyword evidence="2" id="KW-0597">Phosphoprotein</keyword>
<dbReference type="GO" id="GO:0003677">
    <property type="term" value="F:DNA binding"/>
    <property type="evidence" value="ECO:0007669"/>
    <property type="project" value="UniProtKB-KW"/>
</dbReference>
<keyword evidence="7" id="KW-1185">Reference proteome</keyword>
<dbReference type="GO" id="GO:0006355">
    <property type="term" value="P:regulation of DNA-templated transcription"/>
    <property type="evidence" value="ECO:0007669"/>
    <property type="project" value="InterPro"/>
</dbReference>
<dbReference type="SUPFAM" id="SSF52172">
    <property type="entry name" value="CheY-like"/>
    <property type="match status" value="1"/>
</dbReference>
<evidence type="ECO:0000313" key="6">
    <source>
        <dbReference type="EMBL" id="TQL49254.1"/>
    </source>
</evidence>
<dbReference type="Pfam" id="PF00196">
    <property type="entry name" value="GerE"/>
    <property type="match status" value="1"/>
</dbReference>
<reference evidence="6 7" key="1">
    <citation type="submission" date="2019-06" db="EMBL/GenBank/DDBJ databases">
        <title>Sequencing the genomes of 1000 actinobacteria strains.</title>
        <authorList>
            <person name="Klenk H.-P."/>
        </authorList>
    </citation>
    <scope>NUCLEOTIDE SEQUENCE [LARGE SCALE GENOMIC DNA]</scope>
    <source>
        <strain evidence="6 7">DSM 12335</strain>
    </source>
</reference>
<dbReference type="SUPFAM" id="SSF46894">
    <property type="entry name" value="C-terminal effector domain of the bipartite response regulators"/>
    <property type="match status" value="1"/>
</dbReference>
<dbReference type="InterPro" id="IPR000792">
    <property type="entry name" value="Tscrpt_reg_LuxR_C"/>
</dbReference>
<dbReference type="PRINTS" id="PR00038">
    <property type="entry name" value="HTHLUXR"/>
</dbReference>
<dbReference type="InterPro" id="IPR001789">
    <property type="entry name" value="Sig_transdc_resp-reg_receiver"/>
</dbReference>
<evidence type="ECO:0000256" key="3">
    <source>
        <dbReference type="SAM" id="MobiDB-lite"/>
    </source>
</evidence>
<feature type="modified residue" description="4-aspartylphosphate" evidence="2">
    <location>
        <position position="54"/>
    </location>
</feature>
<feature type="compositionally biased region" description="Basic and acidic residues" evidence="3">
    <location>
        <begin position="212"/>
        <end position="231"/>
    </location>
</feature>
<evidence type="ECO:0000259" key="4">
    <source>
        <dbReference type="PROSITE" id="PS50043"/>
    </source>
</evidence>
<organism evidence="6 7">
    <name type="scientific">Ornithinicoccus hortensis</name>
    <dbReference type="NCBI Taxonomy" id="82346"/>
    <lineage>
        <taxon>Bacteria</taxon>
        <taxon>Bacillati</taxon>
        <taxon>Actinomycetota</taxon>
        <taxon>Actinomycetes</taxon>
        <taxon>Micrococcales</taxon>
        <taxon>Intrasporangiaceae</taxon>
        <taxon>Ornithinicoccus</taxon>
    </lineage>
</organism>
<evidence type="ECO:0000256" key="1">
    <source>
        <dbReference type="ARBA" id="ARBA00023125"/>
    </source>
</evidence>
<dbReference type="CDD" id="cd06170">
    <property type="entry name" value="LuxR_C_like"/>
    <property type="match status" value="1"/>
</dbReference>
<dbReference type="PANTHER" id="PTHR43214:SF44">
    <property type="entry name" value="TWO-COMPONENT RESPONSE REGULATOR"/>
    <property type="match status" value="1"/>
</dbReference>
<sequence length="231" mass="25122">MSLHSAGPRIRVVLANDVEVVVHGLAQMLAPYSDIIEVVDLDVALEDPSGPTADITLYDTFSQGQADGDGIDLTLEDDRGGRLVVFSWNTEPDLIQKALQKGARGYLTKSLPAAELVAALQEIHTGQIVVQPGPDHHPTDPVGGDWPGRTKGLTAREAEVISLVSQGLPNHEIAVRCRLSINSVKSYIRTSYRKMGVSTRAQAVRWGIEHGMLPRRDRPGHQEQERSRTGG</sequence>
<proteinExistence type="predicted"/>
<dbReference type="Gene3D" id="1.10.10.10">
    <property type="entry name" value="Winged helix-like DNA-binding domain superfamily/Winged helix DNA-binding domain"/>
    <property type="match status" value="1"/>
</dbReference>
<dbReference type="PANTHER" id="PTHR43214">
    <property type="entry name" value="TWO-COMPONENT RESPONSE REGULATOR"/>
    <property type="match status" value="1"/>
</dbReference>
<evidence type="ECO:0000256" key="2">
    <source>
        <dbReference type="PROSITE-ProRule" id="PRU00169"/>
    </source>
</evidence>
<feature type="domain" description="Response regulatory" evidence="5">
    <location>
        <begin position="11"/>
        <end position="124"/>
    </location>
</feature>
<dbReference type="InterPro" id="IPR011006">
    <property type="entry name" value="CheY-like_superfamily"/>
</dbReference>
<evidence type="ECO:0000259" key="5">
    <source>
        <dbReference type="PROSITE" id="PS50110"/>
    </source>
</evidence>